<sequence>MADFDFPTDLRDAQTRLHQTWSAYADLCRTLPWSVEPAPGWEGDKQLHSDRIGAMPDSPGYTDHQKEEVAQLRALLVELSATVSAHPYWGTLERGTVVAARMALKSAA</sequence>
<accession>A0ABW0ATS5</accession>
<reference evidence="3" key="1">
    <citation type="journal article" date="2019" name="Int. J. Syst. Evol. Microbiol.">
        <title>The Global Catalogue of Microorganisms (GCM) 10K type strain sequencing project: providing services to taxonomists for standard genome sequencing and annotation.</title>
        <authorList>
            <consortium name="The Broad Institute Genomics Platform"/>
            <consortium name="The Broad Institute Genome Sequencing Center for Infectious Disease"/>
            <person name="Wu L."/>
            <person name="Ma J."/>
        </authorList>
    </citation>
    <scope>NUCLEOTIDE SEQUENCE [LARGE SCALE GENOMIC DNA]</scope>
    <source>
        <strain evidence="3">PCU 266</strain>
    </source>
</reference>
<keyword evidence="3" id="KW-1185">Reference proteome</keyword>
<name>A0ABW0ATS5_9ACTN</name>
<comment type="caution">
    <text evidence="2">The sequence shown here is derived from an EMBL/GenBank/DDBJ whole genome shotgun (WGS) entry which is preliminary data.</text>
</comment>
<organism evidence="2 3">
    <name type="scientific">Streptomyces amakusaensis</name>
    <dbReference type="NCBI Taxonomy" id="67271"/>
    <lineage>
        <taxon>Bacteria</taxon>
        <taxon>Bacillati</taxon>
        <taxon>Actinomycetota</taxon>
        <taxon>Actinomycetes</taxon>
        <taxon>Kitasatosporales</taxon>
        <taxon>Streptomycetaceae</taxon>
        <taxon>Streptomyces</taxon>
    </lineage>
</organism>
<dbReference type="Proteomes" id="UP001596160">
    <property type="component" value="Unassembled WGS sequence"/>
</dbReference>
<feature type="compositionally biased region" description="Basic and acidic residues" evidence="1">
    <location>
        <begin position="42"/>
        <end position="51"/>
    </location>
</feature>
<proteinExistence type="predicted"/>
<evidence type="ECO:0000313" key="3">
    <source>
        <dbReference type="Proteomes" id="UP001596160"/>
    </source>
</evidence>
<evidence type="ECO:0000256" key="1">
    <source>
        <dbReference type="SAM" id="MobiDB-lite"/>
    </source>
</evidence>
<dbReference type="EMBL" id="JBHSKP010000053">
    <property type="protein sequence ID" value="MFC5156941.1"/>
    <property type="molecule type" value="Genomic_DNA"/>
</dbReference>
<protein>
    <submittedName>
        <fullName evidence="2">Uncharacterized protein</fullName>
    </submittedName>
</protein>
<dbReference type="RefSeq" id="WP_344486551.1">
    <property type="nucleotide sequence ID" value="NZ_BAAASB010000042.1"/>
</dbReference>
<evidence type="ECO:0000313" key="2">
    <source>
        <dbReference type="EMBL" id="MFC5156941.1"/>
    </source>
</evidence>
<gene>
    <name evidence="2" type="ORF">ACFPRH_35040</name>
</gene>
<feature type="region of interest" description="Disordered" evidence="1">
    <location>
        <begin position="42"/>
        <end position="64"/>
    </location>
</feature>